<evidence type="ECO:0000259" key="3">
    <source>
        <dbReference type="SMART" id="SM01324"/>
    </source>
</evidence>
<organism evidence="4 5">
    <name type="scientific">Falsiruegeria litorea R37</name>
    <dbReference type="NCBI Taxonomy" id="1200284"/>
    <lineage>
        <taxon>Bacteria</taxon>
        <taxon>Pseudomonadati</taxon>
        <taxon>Pseudomonadota</taxon>
        <taxon>Alphaproteobacteria</taxon>
        <taxon>Rhodobacterales</taxon>
        <taxon>Roseobacteraceae</taxon>
        <taxon>Falsiruegeria</taxon>
    </lineage>
</organism>
<feature type="domain" description="YARHG" evidence="3">
    <location>
        <begin position="451"/>
        <end position="528"/>
    </location>
</feature>
<accession>A0A1Y5RN22</accession>
<reference evidence="4 5" key="1">
    <citation type="submission" date="2017-03" db="EMBL/GenBank/DDBJ databases">
        <authorList>
            <person name="Afonso C.L."/>
            <person name="Miller P.J."/>
            <person name="Scott M.A."/>
            <person name="Spackman E."/>
            <person name="Goraichik I."/>
            <person name="Dimitrov K.M."/>
            <person name="Suarez D.L."/>
            <person name="Swayne D.E."/>
        </authorList>
    </citation>
    <scope>NUCLEOTIDE SEQUENCE [LARGE SCALE GENOMIC DNA]</scope>
    <source>
        <strain evidence="4 5">CECT 7639</strain>
    </source>
</reference>
<dbReference type="EMBL" id="FWFO01000001">
    <property type="protein sequence ID" value="SLN18748.1"/>
    <property type="molecule type" value="Genomic_DNA"/>
</dbReference>
<evidence type="ECO:0000313" key="4">
    <source>
        <dbReference type="EMBL" id="SLN18748.1"/>
    </source>
</evidence>
<dbReference type="SMART" id="SM01324">
    <property type="entry name" value="YARHG"/>
    <property type="match status" value="1"/>
</dbReference>
<keyword evidence="2" id="KW-0732">Signal</keyword>
<dbReference type="InterPro" id="IPR029045">
    <property type="entry name" value="ClpP/crotonase-like_dom_sf"/>
</dbReference>
<dbReference type="AlphaFoldDB" id="A0A1Y5RN22"/>
<evidence type="ECO:0000256" key="1">
    <source>
        <dbReference type="SAM" id="MobiDB-lite"/>
    </source>
</evidence>
<dbReference type="SUPFAM" id="SSF52096">
    <property type="entry name" value="ClpP/crotonase"/>
    <property type="match status" value="1"/>
</dbReference>
<protein>
    <recommendedName>
        <fullName evidence="3">YARHG domain-containing protein</fullName>
    </recommendedName>
</protein>
<dbReference type="Proteomes" id="UP000193077">
    <property type="component" value="Unassembled WGS sequence"/>
</dbReference>
<feature type="region of interest" description="Disordered" evidence="1">
    <location>
        <begin position="394"/>
        <end position="413"/>
    </location>
</feature>
<feature type="region of interest" description="Disordered" evidence="1">
    <location>
        <begin position="509"/>
        <end position="533"/>
    </location>
</feature>
<gene>
    <name evidence="4" type="ORF">TRL7639_00393</name>
</gene>
<dbReference type="Gene3D" id="3.90.226.10">
    <property type="entry name" value="2-enoyl-CoA Hydratase, Chain A, domain 1"/>
    <property type="match status" value="1"/>
</dbReference>
<dbReference type="RefSeq" id="WP_085794120.1">
    <property type="nucleotide sequence ID" value="NZ_FWFO01000001.1"/>
</dbReference>
<feature type="compositionally biased region" description="Polar residues" evidence="1">
    <location>
        <begin position="509"/>
        <end position="524"/>
    </location>
</feature>
<keyword evidence="5" id="KW-1185">Reference proteome</keyword>
<proteinExistence type="predicted"/>
<dbReference type="Pfam" id="PF13308">
    <property type="entry name" value="YARHG"/>
    <property type="match status" value="1"/>
</dbReference>
<name>A0A1Y5RN22_9RHOB</name>
<evidence type="ECO:0000256" key="2">
    <source>
        <dbReference type="SAM" id="SignalP"/>
    </source>
</evidence>
<feature type="signal peptide" evidence="2">
    <location>
        <begin position="1"/>
        <end position="29"/>
    </location>
</feature>
<dbReference type="InterPro" id="IPR025582">
    <property type="entry name" value="YARHG_dom"/>
</dbReference>
<feature type="chain" id="PRO_5012215678" description="YARHG domain-containing protein" evidence="2">
    <location>
        <begin position="30"/>
        <end position="533"/>
    </location>
</feature>
<evidence type="ECO:0000313" key="5">
    <source>
        <dbReference type="Proteomes" id="UP000193077"/>
    </source>
</evidence>
<sequence>MINRHGIFGQLFAPLICVMTLGGAAPALAADLYVLPTDGRPLPDHVAPLTLDTHPEPKHKACDLLFDGQIEDGDLDQFKTLFGYQDHPEYGTIYDGFNDDAVLCLSSPGGDLNEALAIVDFLETMDSGLETRVLSGDTCASACTMLFLAGNYYFEGESIDRIVSRSIEPTARLGFHAPRIVMGNDGPFPKEQVENAYARAVRIAAKVFDFSHRRDTDGQAFMTPYLFTRMLETPPQDMYYIDTVGDALLGDVAVTGVEVRATLDRQLIHTICSNAFILDDGLFDWAFGSGWKRHPLAPLPEILREFIDLMEAPRDYEQIRYSQDVLIETQDNLIYGVAKGFPGGGPYYAQDCLVRFDSYDEVGKTVTLANLRNAWDAGRNTLPVEIMVAPQYPQSDHSEPAPKHTNSPHAYWQHHASTEEARLHSYPWLITYSMAVWLKDLPRLAPRDAETRPRTASIPIQTTTPAAVPETTCDSLWFQRNLIFHRNGYCFGGKRGQEVFGNEGCHTKSPQLSAGETAQMNQIKSAEKELGCR</sequence>